<gene>
    <name evidence="3" type="primary">mybY</name>
    <name evidence="3" type="ORF">DFA_06691</name>
</gene>
<dbReference type="OMA" id="KREPTIH"/>
<sequence>MIDYTSELILYQKTGKSFTPGPYKAWTLEEHKKFHEAIKKFEVTDHHSISTYIGSRNNEQVDSHLRIYRNYCNKQYPSATAIPTTISAVPIITLPSAASTTTTIVVSTPSTTPVPSTPSTPTTVTSPLITPVSPLTNTSNTFLSNITNNLFKNLIDQLDKEPNINQNMARGKASTSATATAGTAGANKISLHLASHAIPVSMVPPQINATASNNKTSTATSTTTTTTTNSGRKNKNSLNTNLVNDSKLKKNQKLLSEPWTDDDQKKLSDALAKYPSSRYSSVSRWQVISKELGISPKTVALRYNQMLINLYPKQEESENDEEDEDTPPPPSTGKRKSSAKKAATTRSTKRGKKGQEDTQSSSDLDLNSSSDGGLPPPPMVFSPLPPSTPLLEQPKREPTIHHLNFDPIKADSLLQRNTHLIDQIRNDIIYTGSTKIDLLNQYKNNINEALKCTMIWSDNSQEMPPLPVKINDMIIGLMGMKSNLNNQNNNNNDQNNQNNQNNNNNNHSLDGSGNNNFSSLSTSSSSGKWSDLPKVANEWFLPLEEDSTTL</sequence>
<evidence type="ECO:0000256" key="1">
    <source>
        <dbReference type="SAM" id="MobiDB-lite"/>
    </source>
</evidence>
<dbReference type="Proteomes" id="UP000007797">
    <property type="component" value="Unassembled WGS sequence"/>
</dbReference>
<feature type="region of interest" description="Disordered" evidence="1">
    <location>
        <begin position="481"/>
        <end position="529"/>
    </location>
</feature>
<feature type="domain" description="Myb-like" evidence="2">
    <location>
        <begin position="251"/>
        <end position="307"/>
    </location>
</feature>
<dbReference type="SUPFAM" id="SSF46689">
    <property type="entry name" value="Homeodomain-like"/>
    <property type="match status" value="2"/>
</dbReference>
<organism evidence="3 4">
    <name type="scientific">Cavenderia fasciculata</name>
    <name type="common">Slime mold</name>
    <name type="synonym">Dictyostelium fasciculatum</name>
    <dbReference type="NCBI Taxonomy" id="261658"/>
    <lineage>
        <taxon>Eukaryota</taxon>
        <taxon>Amoebozoa</taxon>
        <taxon>Evosea</taxon>
        <taxon>Eumycetozoa</taxon>
        <taxon>Dictyostelia</taxon>
        <taxon>Acytosteliales</taxon>
        <taxon>Cavenderiaceae</taxon>
        <taxon>Cavenderia</taxon>
    </lineage>
</organism>
<dbReference type="GeneID" id="14870005"/>
<dbReference type="OrthoDB" id="19768at2759"/>
<evidence type="ECO:0000259" key="2">
    <source>
        <dbReference type="PROSITE" id="PS50090"/>
    </source>
</evidence>
<feature type="compositionally biased region" description="Low complexity" evidence="1">
    <location>
        <begin position="360"/>
        <end position="373"/>
    </location>
</feature>
<dbReference type="Gene3D" id="1.10.10.60">
    <property type="entry name" value="Homeodomain-like"/>
    <property type="match status" value="2"/>
</dbReference>
<dbReference type="InterPro" id="IPR009057">
    <property type="entry name" value="Homeodomain-like_sf"/>
</dbReference>
<feature type="compositionally biased region" description="Pro residues" evidence="1">
    <location>
        <begin position="374"/>
        <end position="388"/>
    </location>
</feature>
<accession>F4Q205</accession>
<dbReference type="Pfam" id="PF00249">
    <property type="entry name" value="Myb_DNA-binding"/>
    <property type="match status" value="1"/>
</dbReference>
<dbReference type="SMART" id="SM00717">
    <property type="entry name" value="SANT"/>
    <property type="match status" value="2"/>
</dbReference>
<protein>
    <submittedName>
        <fullName evidence="3">Myb domain-containing protein</fullName>
    </submittedName>
</protein>
<dbReference type="KEGG" id="dfa:DFA_06691"/>
<dbReference type="RefSeq" id="XP_004356918.1">
    <property type="nucleotide sequence ID" value="XM_004356864.1"/>
</dbReference>
<feature type="compositionally biased region" description="Acidic residues" evidence="1">
    <location>
        <begin position="317"/>
        <end position="326"/>
    </location>
</feature>
<dbReference type="EMBL" id="GL883020">
    <property type="protein sequence ID" value="EGG18025.1"/>
    <property type="molecule type" value="Genomic_DNA"/>
</dbReference>
<reference evidence="4" key="1">
    <citation type="journal article" date="2011" name="Genome Res.">
        <title>Phylogeny-wide analysis of social amoeba genomes highlights ancient origins for complex intercellular communication.</title>
        <authorList>
            <person name="Heidel A.J."/>
            <person name="Lawal H.M."/>
            <person name="Felder M."/>
            <person name="Schilde C."/>
            <person name="Helps N.R."/>
            <person name="Tunggal B."/>
            <person name="Rivero F."/>
            <person name="John U."/>
            <person name="Schleicher M."/>
            <person name="Eichinger L."/>
            <person name="Platzer M."/>
            <person name="Noegel A.A."/>
            <person name="Schaap P."/>
            <person name="Gloeckner G."/>
        </authorList>
    </citation>
    <scope>NUCLEOTIDE SEQUENCE [LARGE SCALE GENOMIC DNA]</scope>
    <source>
        <strain evidence="4">SH3</strain>
    </source>
</reference>
<name>F4Q205_CACFS</name>
<feature type="compositionally biased region" description="Low complexity" evidence="1">
    <location>
        <begin position="483"/>
        <end position="529"/>
    </location>
</feature>
<evidence type="ECO:0000313" key="3">
    <source>
        <dbReference type="EMBL" id="EGG18025.1"/>
    </source>
</evidence>
<dbReference type="AlphaFoldDB" id="F4Q205"/>
<proteinExistence type="predicted"/>
<dbReference type="CDD" id="cd00167">
    <property type="entry name" value="SANT"/>
    <property type="match status" value="2"/>
</dbReference>
<dbReference type="InterPro" id="IPR001005">
    <property type="entry name" value="SANT/Myb"/>
</dbReference>
<dbReference type="PROSITE" id="PS50090">
    <property type="entry name" value="MYB_LIKE"/>
    <property type="match status" value="1"/>
</dbReference>
<evidence type="ECO:0000313" key="4">
    <source>
        <dbReference type="Proteomes" id="UP000007797"/>
    </source>
</evidence>
<feature type="region of interest" description="Disordered" evidence="1">
    <location>
        <begin position="312"/>
        <end position="394"/>
    </location>
</feature>
<feature type="compositionally biased region" description="Low complexity" evidence="1">
    <location>
        <begin position="208"/>
        <end position="231"/>
    </location>
</feature>
<feature type="region of interest" description="Disordered" evidence="1">
    <location>
        <begin position="208"/>
        <end position="247"/>
    </location>
</feature>
<keyword evidence="4" id="KW-1185">Reference proteome</keyword>